<dbReference type="Gene3D" id="3.10.350.10">
    <property type="entry name" value="LysM domain"/>
    <property type="match status" value="1"/>
</dbReference>
<evidence type="ECO:0000313" key="3">
    <source>
        <dbReference type="EMBL" id="QDU84430.1"/>
    </source>
</evidence>
<dbReference type="InterPro" id="IPR018392">
    <property type="entry name" value="LysM"/>
</dbReference>
<gene>
    <name evidence="3" type="ORF">Pla163_15380</name>
</gene>
<protein>
    <submittedName>
        <fullName evidence="3">LysM domain/BON superfamily protein</fullName>
    </submittedName>
</protein>
<accession>A0A518CYW9</accession>
<dbReference type="Proteomes" id="UP000319342">
    <property type="component" value="Chromosome"/>
</dbReference>
<name>A0A518CYW9_9BACT</name>
<dbReference type="AlphaFoldDB" id="A0A518CYW9"/>
<feature type="domain" description="LysM" evidence="2">
    <location>
        <begin position="230"/>
        <end position="279"/>
    </location>
</feature>
<dbReference type="InterPro" id="IPR036779">
    <property type="entry name" value="LysM_dom_sf"/>
</dbReference>
<dbReference type="EMBL" id="CP036290">
    <property type="protein sequence ID" value="QDU84430.1"/>
    <property type="molecule type" value="Genomic_DNA"/>
</dbReference>
<organism evidence="3 4">
    <name type="scientific">Rohdeia mirabilis</name>
    <dbReference type="NCBI Taxonomy" id="2528008"/>
    <lineage>
        <taxon>Bacteria</taxon>
        <taxon>Pseudomonadati</taxon>
        <taxon>Planctomycetota</taxon>
        <taxon>Planctomycetia</taxon>
        <taxon>Planctomycetia incertae sedis</taxon>
        <taxon>Rohdeia</taxon>
    </lineage>
</organism>
<dbReference type="PROSITE" id="PS51782">
    <property type="entry name" value="LYSM"/>
    <property type="match status" value="1"/>
</dbReference>
<feature type="region of interest" description="Disordered" evidence="1">
    <location>
        <begin position="189"/>
        <end position="225"/>
    </location>
</feature>
<feature type="compositionally biased region" description="Low complexity" evidence="1">
    <location>
        <begin position="59"/>
        <end position="69"/>
    </location>
</feature>
<dbReference type="Pfam" id="PF01476">
    <property type="entry name" value="LysM"/>
    <property type="match status" value="1"/>
</dbReference>
<sequence>MGSFEKLVVLTVIFLASVVLVVSFQTPVESAGDRTAALDRTTAAVAPIGGSNAVDDRAGASSATPSAGTNPFATGSSRGDERGALLSATGTTEAAAERGADVAPTPAVIANGYPPLRDGVQGLTEHPSQVGAYIYRVRANDVSWLVLAERFYGNGAYAEVLRRDNEAVGPPQAGMEILVLSSSFAGRTAARTETFEPRAPGRPAPRTPKTGPDGAPVQDVADAPSGSTFRTHVVRSGETLTGIAFAYYGRASLWTRIFDANRDVLPNENDLKIGMQLRIP</sequence>
<dbReference type="SMART" id="SM00257">
    <property type="entry name" value="LysM"/>
    <property type="match status" value="1"/>
</dbReference>
<evidence type="ECO:0000259" key="2">
    <source>
        <dbReference type="PROSITE" id="PS51782"/>
    </source>
</evidence>
<reference evidence="3 4" key="1">
    <citation type="submission" date="2019-02" db="EMBL/GenBank/DDBJ databases">
        <title>Deep-cultivation of Planctomycetes and their phenomic and genomic characterization uncovers novel biology.</title>
        <authorList>
            <person name="Wiegand S."/>
            <person name="Jogler M."/>
            <person name="Boedeker C."/>
            <person name="Pinto D."/>
            <person name="Vollmers J."/>
            <person name="Rivas-Marin E."/>
            <person name="Kohn T."/>
            <person name="Peeters S.H."/>
            <person name="Heuer A."/>
            <person name="Rast P."/>
            <person name="Oberbeckmann S."/>
            <person name="Bunk B."/>
            <person name="Jeske O."/>
            <person name="Meyerdierks A."/>
            <person name="Storesund J.E."/>
            <person name="Kallscheuer N."/>
            <person name="Luecker S."/>
            <person name="Lage O.M."/>
            <person name="Pohl T."/>
            <person name="Merkel B.J."/>
            <person name="Hornburger P."/>
            <person name="Mueller R.-W."/>
            <person name="Bruemmer F."/>
            <person name="Labrenz M."/>
            <person name="Spormann A.M."/>
            <person name="Op den Camp H."/>
            <person name="Overmann J."/>
            <person name="Amann R."/>
            <person name="Jetten M.S.M."/>
            <person name="Mascher T."/>
            <person name="Medema M.H."/>
            <person name="Devos D.P."/>
            <person name="Kaster A.-K."/>
            <person name="Ovreas L."/>
            <person name="Rohde M."/>
            <person name="Galperin M.Y."/>
            <person name="Jogler C."/>
        </authorList>
    </citation>
    <scope>NUCLEOTIDE SEQUENCE [LARGE SCALE GENOMIC DNA]</scope>
    <source>
        <strain evidence="3 4">Pla163</strain>
    </source>
</reference>
<evidence type="ECO:0000313" key="4">
    <source>
        <dbReference type="Proteomes" id="UP000319342"/>
    </source>
</evidence>
<feature type="region of interest" description="Disordered" evidence="1">
    <location>
        <begin position="54"/>
        <end position="83"/>
    </location>
</feature>
<keyword evidence="4" id="KW-1185">Reference proteome</keyword>
<evidence type="ECO:0000256" key="1">
    <source>
        <dbReference type="SAM" id="MobiDB-lite"/>
    </source>
</evidence>
<dbReference type="CDD" id="cd00118">
    <property type="entry name" value="LysM"/>
    <property type="match status" value="1"/>
</dbReference>
<proteinExistence type="predicted"/>
<dbReference type="OrthoDB" id="9800780at2"/>
<dbReference type="RefSeq" id="WP_145185943.1">
    <property type="nucleotide sequence ID" value="NZ_CP036290.1"/>
</dbReference>